<keyword evidence="4" id="KW-0249">Electron transport</keyword>
<keyword evidence="2" id="KW-0411">Iron-sulfur</keyword>
<proteinExistence type="predicted"/>
<dbReference type="InterPro" id="IPR009051">
    <property type="entry name" value="Helical_ferredxn"/>
</dbReference>
<evidence type="ECO:0000259" key="5">
    <source>
        <dbReference type="PROSITE" id="PS51379"/>
    </source>
</evidence>
<protein>
    <submittedName>
        <fullName evidence="6">4Fe-S protein</fullName>
    </submittedName>
</protein>
<dbReference type="InterPro" id="IPR024185">
    <property type="entry name" value="FTHF_cligase-like_sf"/>
</dbReference>
<reference evidence="6 7" key="1">
    <citation type="journal article" date="2014" name="PLoS Genet.">
        <title>Phylogenetically driven sequencing of extremely halophilic archaea reveals strategies for static and dynamic osmo-response.</title>
        <authorList>
            <person name="Becker E.A."/>
            <person name="Seitzer P.M."/>
            <person name="Tritt A."/>
            <person name="Larsen D."/>
            <person name="Krusor M."/>
            <person name="Yao A.I."/>
            <person name="Wu D."/>
            <person name="Madern D."/>
            <person name="Eisen J.A."/>
            <person name="Darling A.E."/>
            <person name="Facciotti M.T."/>
        </authorList>
    </citation>
    <scope>NUCLEOTIDE SEQUENCE [LARGE SCALE GENOMIC DNA]</scope>
    <source>
        <strain evidence="6 7">JCM 14848</strain>
    </source>
</reference>
<sequence length="745" mass="81334">MSKADDLRRLMRTEGAAVAENTRAFNEGRYRSVADLENYEELKDEARAIKEDAIARLPELVDQLREAVEANGGTVYVADDAADANEYVRSVVADRGAERAVKSKSMTTEELDLNDALEADGVDVVETDLGEWVLQLAEEAPSHIVAPAIHKSREAIAELFEARFDPEEPLETAEDLTYFAREKLGEQITDAEVGITGANFLTADTGTMALVTSEGNARKTVAATDTQITVAGVEKVIPTVEDLRPFIELIGRSGTGQDITSYVSLLTPPVDTPVVDFGDETTPLSEFDADRAFHLVLVDNGRLEMREDDQLRETLYCIRCSACSNSCANFQSVGGHAFGGETYSGGIATGWEAGIEGLDTAAEFNDLCTGCTRCVNACPVKIDIPWINAVVRDRVNRGEDSELDWLVDGLTPDEEEGGAPLQKRFFGNFETVAKLGSLTAPVSSRLADTEASRWLMEKALGIDPRRDLPEFERETLVKWFEKRGGEAASERRAAGGRAARESGARNRNSERRVVLYPDLYTNHVQVERGKAAVRALESLGVNVVVPSVASSGRAPFSQGMVATAADHAERVTETLAPYVEDGRDVVVVEPSDHAMFAREYERLVDAEGFASLSERSYEVLEYVYGLLENGADPDSLSAGGGEKIAYHSHCQQRTLGLETYTVAVLERLGYDVVTSEVECCGMAGSFGYKSDYYELSMDVGDRLRDQLEADGVRDRRVVASGTSCLEQIDSLVARKPQHPVELLVE</sequence>
<dbReference type="GO" id="GO:0016491">
    <property type="term" value="F:oxidoreductase activity"/>
    <property type="evidence" value="ECO:0007669"/>
    <property type="project" value="UniProtKB-ARBA"/>
</dbReference>
<dbReference type="PANTHER" id="PTHR47153">
    <property type="entry name" value="LACTATE UTILIZATION PROTEIN B"/>
    <property type="match status" value="1"/>
</dbReference>
<accession>M0CXZ1</accession>
<dbReference type="InterPro" id="IPR004452">
    <property type="entry name" value="LutB/LldF"/>
</dbReference>
<dbReference type="PROSITE" id="PS51379">
    <property type="entry name" value="4FE4S_FER_2"/>
    <property type="match status" value="1"/>
</dbReference>
<dbReference type="InterPro" id="IPR003741">
    <property type="entry name" value="LUD_dom"/>
</dbReference>
<dbReference type="GO" id="GO:0051539">
    <property type="term" value="F:4 iron, 4 sulfur cluster binding"/>
    <property type="evidence" value="ECO:0007669"/>
    <property type="project" value="UniProtKB-KW"/>
</dbReference>
<dbReference type="InterPro" id="IPR017896">
    <property type="entry name" value="4Fe4S_Fe-S-bd"/>
</dbReference>
<dbReference type="GO" id="GO:0006089">
    <property type="term" value="P:lactate metabolic process"/>
    <property type="evidence" value="ECO:0007669"/>
    <property type="project" value="InterPro"/>
</dbReference>
<keyword evidence="2" id="KW-0479">Metal-binding</keyword>
<dbReference type="PROSITE" id="PS00198">
    <property type="entry name" value="4FE4S_FER_1"/>
    <property type="match status" value="1"/>
</dbReference>
<keyword evidence="3" id="KW-0677">Repeat</keyword>
<organism evidence="6 7">
    <name type="scientific">Halogeometricum pallidum JCM 14848</name>
    <dbReference type="NCBI Taxonomy" id="1227487"/>
    <lineage>
        <taxon>Archaea</taxon>
        <taxon>Methanobacteriati</taxon>
        <taxon>Methanobacteriota</taxon>
        <taxon>Stenosarchaea group</taxon>
        <taxon>Halobacteria</taxon>
        <taxon>Halobacteriales</taxon>
        <taxon>Haloferacaceae</taxon>
        <taxon>Halogeometricum</taxon>
    </lineage>
</organism>
<dbReference type="Pfam" id="PF13183">
    <property type="entry name" value="Fer4_8"/>
    <property type="match status" value="1"/>
</dbReference>
<dbReference type="Gene3D" id="3.40.50.10420">
    <property type="entry name" value="NagB/RpiA/CoA transferase-like"/>
    <property type="match status" value="1"/>
</dbReference>
<dbReference type="EMBL" id="AOIV01000038">
    <property type="protein sequence ID" value="ELZ28075.1"/>
    <property type="molecule type" value="Genomic_DNA"/>
</dbReference>
<dbReference type="OrthoDB" id="230142at2157"/>
<dbReference type="PATRIC" id="fig|1227487.5.peg.3230"/>
<name>M0CXZ1_HALPD</name>
<dbReference type="Pfam" id="PF02589">
    <property type="entry name" value="LUD_dom"/>
    <property type="match status" value="1"/>
</dbReference>
<evidence type="ECO:0000256" key="4">
    <source>
        <dbReference type="ARBA" id="ARBA00022982"/>
    </source>
</evidence>
<evidence type="ECO:0000256" key="3">
    <source>
        <dbReference type="ARBA" id="ARBA00022737"/>
    </source>
</evidence>
<dbReference type="InterPro" id="IPR017900">
    <property type="entry name" value="4Fe4S_Fe_S_CS"/>
</dbReference>
<evidence type="ECO:0000313" key="7">
    <source>
        <dbReference type="Proteomes" id="UP000011513"/>
    </source>
</evidence>
<dbReference type="Proteomes" id="UP000011513">
    <property type="component" value="Unassembled WGS sequence"/>
</dbReference>
<evidence type="ECO:0000256" key="1">
    <source>
        <dbReference type="ARBA" id="ARBA00022448"/>
    </source>
</evidence>
<evidence type="ECO:0000313" key="6">
    <source>
        <dbReference type="EMBL" id="ELZ28075.1"/>
    </source>
</evidence>
<dbReference type="PANTHER" id="PTHR47153:SF2">
    <property type="entry name" value="LACTATE UTILIZATION PROTEIN B"/>
    <property type="match status" value="1"/>
</dbReference>
<keyword evidence="2" id="KW-0408">Iron</keyword>
<keyword evidence="7" id="KW-1185">Reference proteome</keyword>
<gene>
    <name evidence="6" type="ORF">C474_16279</name>
</gene>
<dbReference type="RefSeq" id="WP_008388635.1">
    <property type="nucleotide sequence ID" value="NZ_AOIV01000038.1"/>
</dbReference>
<feature type="domain" description="4Fe-4S ferredoxin-type" evidence="5">
    <location>
        <begin position="360"/>
        <end position="387"/>
    </location>
</feature>
<comment type="caution">
    <text evidence="6">The sequence shown here is derived from an EMBL/GenBank/DDBJ whole genome shotgun (WGS) entry which is preliminary data.</text>
</comment>
<dbReference type="Gene3D" id="1.10.1060.10">
    <property type="entry name" value="Alpha-helical ferredoxin"/>
    <property type="match status" value="1"/>
</dbReference>
<dbReference type="InParanoid" id="M0CXZ1"/>
<keyword evidence="2" id="KW-0004">4Fe-4S</keyword>
<dbReference type="SUPFAM" id="SSF100950">
    <property type="entry name" value="NagB/RpiA/CoA transferase-like"/>
    <property type="match status" value="1"/>
</dbReference>
<keyword evidence="1" id="KW-0813">Transport</keyword>
<dbReference type="AlphaFoldDB" id="M0CXZ1"/>
<dbReference type="eggNOG" id="arCOG00336">
    <property type="taxonomic scope" value="Archaea"/>
</dbReference>
<dbReference type="SUPFAM" id="SSF46548">
    <property type="entry name" value="alpha-helical ferredoxin"/>
    <property type="match status" value="1"/>
</dbReference>
<evidence type="ECO:0000256" key="2">
    <source>
        <dbReference type="ARBA" id="ARBA00022485"/>
    </source>
</evidence>
<dbReference type="InterPro" id="IPR037171">
    <property type="entry name" value="NagB/RpiA_transferase-like"/>
</dbReference>